<dbReference type="EMBL" id="CP110226">
    <property type="protein sequence ID" value="UZD21599.1"/>
    <property type="molecule type" value="Genomic_DNA"/>
</dbReference>
<evidence type="ECO:0000313" key="3">
    <source>
        <dbReference type="Proteomes" id="UP001163156"/>
    </source>
</evidence>
<dbReference type="RefSeq" id="WP_264808071.1">
    <property type="nucleotide sequence ID" value="NZ_CP110226.1"/>
</dbReference>
<dbReference type="PROSITE" id="PS51257">
    <property type="entry name" value="PROKAR_LIPOPROTEIN"/>
    <property type="match status" value="1"/>
</dbReference>
<dbReference type="Proteomes" id="UP001163156">
    <property type="component" value="Chromosome"/>
</dbReference>
<proteinExistence type="predicted"/>
<dbReference type="Gene3D" id="2.40.128.270">
    <property type="match status" value="1"/>
</dbReference>
<dbReference type="InterPro" id="IPR005184">
    <property type="entry name" value="DUF306_Meta_HslJ"/>
</dbReference>
<keyword evidence="3" id="KW-1185">Reference proteome</keyword>
<evidence type="ECO:0000313" key="2">
    <source>
        <dbReference type="EMBL" id="UZD21599.1"/>
    </source>
</evidence>
<dbReference type="PANTHER" id="PTHR35535:SF1">
    <property type="entry name" value="HEAT SHOCK PROTEIN HSLJ"/>
    <property type="match status" value="1"/>
</dbReference>
<dbReference type="PANTHER" id="PTHR35535">
    <property type="entry name" value="HEAT SHOCK PROTEIN HSLJ"/>
    <property type="match status" value="1"/>
</dbReference>
<evidence type="ECO:0000259" key="1">
    <source>
        <dbReference type="Pfam" id="PF03724"/>
    </source>
</evidence>
<reference evidence="2" key="1">
    <citation type="submission" date="2022-10" db="EMBL/GenBank/DDBJ databases">
        <title>Algoriphagus sp. a novel bacteria isolate from halophytes salicornia europaea.</title>
        <authorList>
            <person name="Peng Y."/>
            <person name="Jiang L."/>
            <person name="Lee J."/>
        </authorList>
    </citation>
    <scope>NUCLEOTIDE SEQUENCE</scope>
    <source>
        <strain evidence="2">TR-M5</strain>
    </source>
</reference>
<feature type="domain" description="DUF306" evidence="1">
    <location>
        <begin position="28"/>
        <end position="133"/>
    </location>
</feature>
<protein>
    <submittedName>
        <fullName evidence="2">META domain-containing protein</fullName>
    </submittedName>
</protein>
<dbReference type="Pfam" id="PF03724">
    <property type="entry name" value="META"/>
    <property type="match status" value="1"/>
</dbReference>
<gene>
    <name evidence="2" type="ORF">OM944_13110</name>
</gene>
<name>A0ABY6MF72_9BACT</name>
<accession>A0ABY6MF72</accession>
<organism evidence="2 3">
    <name type="scientific">Algoriphagus halophytocola</name>
    <dbReference type="NCBI Taxonomy" id="2991499"/>
    <lineage>
        <taxon>Bacteria</taxon>
        <taxon>Pseudomonadati</taxon>
        <taxon>Bacteroidota</taxon>
        <taxon>Cytophagia</taxon>
        <taxon>Cytophagales</taxon>
        <taxon>Cyclobacteriaceae</taxon>
        <taxon>Algoriphagus</taxon>
    </lineage>
</organism>
<dbReference type="InterPro" id="IPR053147">
    <property type="entry name" value="Hsp_HslJ-like"/>
</dbReference>
<dbReference type="InterPro" id="IPR038670">
    <property type="entry name" value="HslJ-like_sf"/>
</dbReference>
<sequence length="134" mass="15282">MRKLLIILSIFTLASCSSDTFPNKNWYGKHLTLVEMMGTPVQTSGSPNDAHLIFNSENSLINGSGGCNRITGEYEIDKDKAIRFSKVSATRMACQNMNFESRFLDLLDQVRYYDFDEETMLLQNGRKETILKLK</sequence>